<dbReference type="Gene3D" id="2.60.120.260">
    <property type="entry name" value="Galactose-binding domain-like"/>
    <property type="match status" value="2"/>
</dbReference>
<dbReference type="EMBL" id="QUAB01000016">
    <property type="protein sequence ID" value="REJ07486.1"/>
    <property type="molecule type" value="Genomic_DNA"/>
</dbReference>
<dbReference type="SUPFAM" id="SSF49785">
    <property type="entry name" value="Galactose-binding domain-like"/>
    <property type="match status" value="1"/>
</dbReference>
<evidence type="ECO:0000256" key="1">
    <source>
        <dbReference type="ARBA" id="ARBA00009809"/>
    </source>
</evidence>
<dbReference type="Gene3D" id="3.20.20.80">
    <property type="entry name" value="Glycosidases"/>
    <property type="match status" value="1"/>
</dbReference>
<gene>
    <name evidence="9" type="ORF">DY023_03750</name>
</gene>
<dbReference type="PANTHER" id="PTHR23421">
    <property type="entry name" value="BETA-GALACTOSIDASE RELATED"/>
    <property type="match status" value="1"/>
</dbReference>
<reference evidence="9 10" key="1">
    <citation type="submission" date="2018-08" db="EMBL/GenBank/DDBJ databases">
        <title>Isolation, diversity and antifungal activity of Actinobacteria from cow dung.</title>
        <authorList>
            <person name="Ling L."/>
        </authorList>
    </citation>
    <scope>NUCLEOTIDE SEQUENCE [LARGE SCALE GENOMIC DNA]</scope>
    <source>
        <strain evidence="9 10">NEAU-LLE</strain>
    </source>
</reference>
<evidence type="ECO:0000259" key="8">
    <source>
        <dbReference type="Pfam" id="PF21467"/>
    </source>
</evidence>
<sequence length="591" mass="64583">MTSRFAIGETDFLLDGQPHRIISGAMHYPRIHPEQWRDRIRKARLMGLNAIETYVAWNAHEPVKGQWREDGDVDLGRFLDLIAEEGMHAIVRPGPYVCAEWHNGGLPTWLTSAGPSSRSSLRDPMRLRSSDPRYLAEVIPYLEKVNAIVAPRQIDRGGSVILVQIENEYGAYGSDKEYLSELIRVTRENGITVPLTQVDQPIPHMLENGAHPELHKTGSFGSRIDERLATLREHQPTGPLMCMEFWCGWFDHWGEKHHTTNFADSAADLDRLLEAGASVNIYMVHGGTNFGLTNGANDSGRYLPMVTSYDYDAPITESGDVTEKFRAFRDVIAKHAPVPDEPLPTPADAPELTVPLLTTGDPLDAVATDRGVFDTPPTFDELGSDLVLAEYSAALPGAAGVLDAEVRDYAWVAVDDRAAGILQRTIGDLSLAIPAGAELRMLVEETGRVNYDSKLGEAKGLIGAALLDGEPLPGPWRVRTFDVPALAQAVSDAAAEPAGARVAGPAGLRASFDLDAPADLFLDTAGWGKGYAWVNGFFLGRYWRRGPQRTLFVPGPATRAGANEVIVVELETMTDPTARFVARPDLGHEVE</sequence>
<keyword evidence="10" id="KW-1185">Reference proteome</keyword>
<feature type="active site" description="Nucleophile" evidence="4">
    <location>
        <position position="244"/>
    </location>
</feature>
<dbReference type="InterPro" id="IPR048913">
    <property type="entry name" value="BetaGal_gal-bd"/>
</dbReference>
<keyword evidence="2" id="KW-0378">Hydrolase</keyword>
<dbReference type="InterPro" id="IPR031330">
    <property type="entry name" value="Gly_Hdrlase_35_cat"/>
</dbReference>
<dbReference type="InterPro" id="IPR026283">
    <property type="entry name" value="B-gal_1-like"/>
</dbReference>
<dbReference type="Pfam" id="PF01301">
    <property type="entry name" value="Glyco_hydro_35"/>
    <property type="match status" value="1"/>
</dbReference>
<dbReference type="SUPFAM" id="SSF51445">
    <property type="entry name" value="(Trans)glycosidases"/>
    <property type="match status" value="1"/>
</dbReference>
<dbReference type="Pfam" id="PF21467">
    <property type="entry name" value="BetaGal_gal-bd"/>
    <property type="match status" value="1"/>
</dbReference>
<keyword evidence="3" id="KW-0326">Glycosidase</keyword>
<proteinExistence type="inferred from homology"/>
<comment type="similarity">
    <text evidence="1 5">Belongs to the glycosyl hydrolase 35 family.</text>
</comment>
<evidence type="ECO:0000256" key="3">
    <source>
        <dbReference type="ARBA" id="ARBA00023295"/>
    </source>
</evidence>
<dbReference type="InterPro" id="IPR017853">
    <property type="entry name" value="GH"/>
</dbReference>
<organism evidence="9 10">
    <name type="scientific">Microbacterium bovistercoris</name>
    <dbReference type="NCBI Taxonomy" id="2293570"/>
    <lineage>
        <taxon>Bacteria</taxon>
        <taxon>Bacillati</taxon>
        <taxon>Actinomycetota</taxon>
        <taxon>Actinomycetes</taxon>
        <taxon>Micrococcales</taxon>
        <taxon>Microbacteriaceae</taxon>
        <taxon>Microbacterium</taxon>
    </lineage>
</organism>
<dbReference type="AlphaFoldDB" id="A0A371NWJ5"/>
<dbReference type="Proteomes" id="UP000262172">
    <property type="component" value="Unassembled WGS sequence"/>
</dbReference>
<dbReference type="PIRSF" id="PIRSF006336">
    <property type="entry name" value="B-gal"/>
    <property type="match status" value="1"/>
</dbReference>
<evidence type="ECO:0000256" key="5">
    <source>
        <dbReference type="RuleBase" id="RU003679"/>
    </source>
</evidence>
<evidence type="ECO:0000259" key="7">
    <source>
        <dbReference type="Pfam" id="PF21317"/>
    </source>
</evidence>
<dbReference type="OrthoDB" id="9813184at2"/>
<dbReference type="InterPro" id="IPR008979">
    <property type="entry name" value="Galactose-bd-like_sf"/>
</dbReference>
<name>A0A371NWJ5_9MICO</name>
<protein>
    <submittedName>
        <fullName evidence="9">Beta-galactosidase</fullName>
    </submittedName>
</protein>
<dbReference type="Pfam" id="PF21317">
    <property type="entry name" value="BetaGal_ABD_1"/>
    <property type="match status" value="1"/>
</dbReference>
<evidence type="ECO:0000256" key="2">
    <source>
        <dbReference type="ARBA" id="ARBA00022801"/>
    </source>
</evidence>
<feature type="domain" description="Beta-galactosidase 1-like first all-beta" evidence="7">
    <location>
        <begin position="376"/>
        <end position="472"/>
    </location>
</feature>
<dbReference type="GO" id="GO:0005975">
    <property type="term" value="P:carbohydrate metabolic process"/>
    <property type="evidence" value="ECO:0007669"/>
    <property type="project" value="InterPro"/>
</dbReference>
<accession>A0A371NWJ5</accession>
<evidence type="ECO:0000313" key="9">
    <source>
        <dbReference type="EMBL" id="REJ07486.1"/>
    </source>
</evidence>
<feature type="domain" description="Glycoside hydrolase 35 catalytic" evidence="6">
    <location>
        <begin position="12"/>
        <end position="334"/>
    </location>
</feature>
<evidence type="ECO:0000313" key="10">
    <source>
        <dbReference type="Proteomes" id="UP000262172"/>
    </source>
</evidence>
<dbReference type="InterPro" id="IPR001944">
    <property type="entry name" value="Glycoside_Hdrlase_35"/>
</dbReference>
<evidence type="ECO:0000259" key="6">
    <source>
        <dbReference type="Pfam" id="PF01301"/>
    </source>
</evidence>
<dbReference type="InterPro" id="IPR048912">
    <property type="entry name" value="BetaGal1-like_ABD1"/>
</dbReference>
<evidence type="ECO:0000256" key="4">
    <source>
        <dbReference type="PIRSR" id="PIRSR006336-1"/>
    </source>
</evidence>
<dbReference type="PRINTS" id="PR00742">
    <property type="entry name" value="GLHYDRLASE35"/>
</dbReference>
<comment type="caution">
    <text evidence="9">The sequence shown here is derived from an EMBL/GenBank/DDBJ whole genome shotgun (WGS) entry which is preliminary data.</text>
</comment>
<feature type="active site" description="Proton donor" evidence="4">
    <location>
        <position position="168"/>
    </location>
</feature>
<feature type="domain" description="Beta-galactosidase galactose-binding" evidence="8">
    <location>
        <begin position="509"/>
        <end position="563"/>
    </location>
</feature>
<dbReference type="GO" id="GO:0004565">
    <property type="term" value="F:beta-galactosidase activity"/>
    <property type="evidence" value="ECO:0007669"/>
    <property type="project" value="InterPro"/>
</dbReference>